<dbReference type="PROSITE" id="PS01050">
    <property type="entry name" value="YJEF_C_2"/>
    <property type="match status" value="1"/>
</dbReference>
<evidence type="ECO:0000256" key="15">
    <source>
        <dbReference type="ARBA" id="ARBA00048238"/>
    </source>
</evidence>
<dbReference type="InterPro" id="IPR029056">
    <property type="entry name" value="Ribokinase-like"/>
</dbReference>
<dbReference type="GO" id="GO:0052856">
    <property type="term" value="F:NAD(P)HX epimerase activity"/>
    <property type="evidence" value="ECO:0007669"/>
    <property type="project" value="UniProtKB-UniRule"/>
</dbReference>
<dbReference type="CDD" id="cd01171">
    <property type="entry name" value="YXKO-related"/>
    <property type="match status" value="1"/>
</dbReference>
<comment type="catalytic activity">
    <reaction evidence="1 18 19">
        <text>(6R)-NADHX = (6S)-NADHX</text>
        <dbReference type="Rhea" id="RHEA:32215"/>
        <dbReference type="ChEBI" id="CHEBI:64074"/>
        <dbReference type="ChEBI" id="CHEBI:64075"/>
        <dbReference type="EC" id="5.1.99.6"/>
    </reaction>
</comment>
<dbReference type="PROSITE" id="PS51383">
    <property type="entry name" value="YJEF_C_3"/>
    <property type="match status" value="1"/>
</dbReference>
<keyword evidence="9 18" id="KW-0630">Potassium</keyword>
<feature type="binding site" evidence="18">
    <location>
        <begin position="61"/>
        <end position="65"/>
    </location>
    <ligand>
        <name>(6S)-NADPHX</name>
        <dbReference type="ChEBI" id="CHEBI:64076"/>
    </ligand>
</feature>
<evidence type="ECO:0000256" key="2">
    <source>
        <dbReference type="ARBA" id="ARBA00000909"/>
    </source>
</evidence>
<keyword evidence="6 17" id="KW-0547">Nucleotide-binding</keyword>
<proteinExistence type="inferred from homology"/>
<feature type="binding site" evidence="18">
    <location>
        <position position="160"/>
    </location>
    <ligand>
        <name>K(+)</name>
        <dbReference type="ChEBI" id="CHEBI:29103"/>
    </ligand>
</feature>
<dbReference type="Proteomes" id="UP000223759">
    <property type="component" value="Unassembled WGS sequence"/>
</dbReference>
<feature type="binding site" evidence="17">
    <location>
        <position position="319"/>
    </location>
    <ligand>
        <name>(6S)-NADPHX</name>
        <dbReference type="ChEBI" id="CHEBI:64076"/>
    </ligand>
</feature>
<evidence type="ECO:0000256" key="16">
    <source>
        <dbReference type="ARBA" id="ARBA00049209"/>
    </source>
</evidence>
<dbReference type="GO" id="GO:0005524">
    <property type="term" value="F:ATP binding"/>
    <property type="evidence" value="ECO:0007669"/>
    <property type="project" value="UniProtKB-UniRule"/>
</dbReference>
<evidence type="ECO:0000259" key="21">
    <source>
        <dbReference type="PROSITE" id="PS51385"/>
    </source>
</evidence>
<evidence type="ECO:0000256" key="3">
    <source>
        <dbReference type="ARBA" id="ARBA00006001"/>
    </source>
</evidence>
<feature type="binding site" evidence="17">
    <location>
        <position position="430"/>
    </location>
    <ligand>
        <name>AMP</name>
        <dbReference type="ChEBI" id="CHEBI:456215"/>
    </ligand>
</feature>
<protein>
    <recommendedName>
        <fullName evidence="19">Bifunctional NAD(P)H-hydrate repair enzyme</fullName>
    </recommendedName>
    <alternativeName>
        <fullName evidence="19">Nicotinamide nucleotide repair protein</fullName>
    </alternativeName>
    <domain>
        <recommendedName>
            <fullName evidence="19">ADP-dependent (S)-NAD(P)H-hydrate dehydratase</fullName>
            <ecNumber evidence="19">4.2.1.136</ecNumber>
        </recommendedName>
        <alternativeName>
            <fullName evidence="19">ADP-dependent NAD(P)HX dehydratase</fullName>
        </alternativeName>
    </domain>
    <domain>
        <recommendedName>
            <fullName evidence="19">NAD(P)H-hydrate epimerase</fullName>
            <ecNumber evidence="19">5.1.99.6</ecNumber>
        </recommendedName>
    </domain>
</protein>
<name>A0A1R3W816_9GAMM</name>
<evidence type="ECO:0000256" key="10">
    <source>
        <dbReference type="ARBA" id="ARBA00023027"/>
    </source>
</evidence>
<dbReference type="NCBIfam" id="TIGR00197">
    <property type="entry name" value="yjeF_nterm"/>
    <property type="match status" value="1"/>
</dbReference>
<dbReference type="Gene3D" id="3.40.50.10260">
    <property type="entry name" value="YjeF N-terminal domain"/>
    <property type="match status" value="1"/>
</dbReference>
<evidence type="ECO:0000256" key="18">
    <source>
        <dbReference type="HAMAP-Rule" id="MF_01966"/>
    </source>
</evidence>
<dbReference type="Pfam" id="PF03853">
    <property type="entry name" value="YjeF_N"/>
    <property type="match status" value="1"/>
</dbReference>
<comment type="similarity">
    <text evidence="3 19">In the N-terminal section; belongs to the NnrE/AIBP family.</text>
</comment>
<gene>
    <name evidence="18" type="primary">nnrE</name>
    <name evidence="17" type="synonym">nnrD</name>
    <name evidence="22" type="ORF">SAMN05216526_1613</name>
</gene>
<dbReference type="GO" id="GO:0046496">
    <property type="term" value="P:nicotinamide nucleotide metabolic process"/>
    <property type="evidence" value="ECO:0007669"/>
    <property type="project" value="UniProtKB-UniRule"/>
</dbReference>
<dbReference type="Gene3D" id="3.40.1190.20">
    <property type="match status" value="1"/>
</dbReference>
<feature type="domain" description="YjeF C-terminal" evidence="20">
    <location>
        <begin position="223"/>
        <end position="494"/>
    </location>
</feature>
<dbReference type="PIRSF" id="PIRSF017184">
    <property type="entry name" value="Nnr"/>
    <property type="match status" value="1"/>
</dbReference>
<evidence type="ECO:0000256" key="9">
    <source>
        <dbReference type="ARBA" id="ARBA00022958"/>
    </source>
</evidence>
<comment type="function">
    <text evidence="18">Catalyzes the epimerization of the S- and R-forms of NAD(P)HX, a damaged form of NAD(P)H that is a result of enzymatic or heat-dependent hydration. This is a prerequisite for the S-specific NAD(P)H-hydrate dehydratase to allow the repair of both epimers of NAD(P)HX.</text>
</comment>
<keyword evidence="5 18" id="KW-0479">Metal-binding</keyword>
<dbReference type="EC" id="5.1.99.6" evidence="19"/>
<evidence type="ECO:0000256" key="4">
    <source>
        <dbReference type="ARBA" id="ARBA00009524"/>
    </source>
</evidence>
<accession>A0A1R3W816</accession>
<feature type="binding site" evidence="18">
    <location>
        <position position="124"/>
    </location>
    <ligand>
        <name>K(+)</name>
        <dbReference type="ChEBI" id="CHEBI:29103"/>
    </ligand>
</feature>
<evidence type="ECO:0000256" key="14">
    <source>
        <dbReference type="ARBA" id="ARBA00025153"/>
    </source>
</evidence>
<dbReference type="EC" id="4.2.1.136" evidence="19"/>
<dbReference type="STRING" id="233100.SAMN05216526_1613"/>
<keyword evidence="7 17" id="KW-0067">ATP-binding</keyword>
<dbReference type="AlphaFoldDB" id="A0A1R3W816"/>
<comment type="cofactor">
    <cofactor evidence="17">
        <name>Mg(2+)</name>
        <dbReference type="ChEBI" id="CHEBI:18420"/>
    </cofactor>
</comment>
<evidence type="ECO:0000313" key="22">
    <source>
        <dbReference type="EMBL" id="SIT72285.1"/>
    </source>
</evidence>
<evidence type="ECO:0000313" key="23">
    <source>
        <dbReference type="Proteomes" id="UP000223759"/>
    </source>
</evidence>
<dbReference type="GO" id="GO:0046872">
    <property type="term" value="F:metal ion binding"/>
    <property type="evidence" value="ECO:0007669"/>
    <property type="project" value="UniProtKB-UniRule"/>
</dbReference>
<comment type="similarity">
    <text evidence="4 19">In the C-terminal section; belongs to the NnrD/CARKD family.</text>
</comment>
<comment type="subunit">
    <text evidence="17">Homotetramer.</text>
</comment>
<dbReference type="RefSeq" id="WP_076756028.1">
    <property type="nucleotide sequence ID" value="NZ_CP023018.1"/>
</dbReference>
<keyword evidence="13" id="KW-0511">Multifunctional enzyme</keyword>
<keyword evidence="11 18" id="KW-0413">Isomerase</keyword>
<dbReference type="OrthoDB" id="9806925at2"/>
<dbReference type="GO" id="GO:0052855">
    <property type="term" value="F:ADP-dependent NAD(P)H-hydrate dehydratase activity"/>
    <property type="evidence" value="ECO:0007669"/>
    <property type="project" value="UniProtKB-UniRule"/>
</dbReference>
<sequence>MNQSVPLYRVASVRAIDACCIQQQGISGYTLMRRAAAAALQSLRGRWPQAQQVAVLCGPGNNGGDGYVLARLAVQQGLSVACVAITDPKALRGDAAQAYADWAALEQEPAELAAALGGCDVVIDALLGTGVSRAPEGVLGSAIEAINACDAPVLSLDVPSGLDADSGTAPGSVVQATATVSFIARKLGLYTGRGPALSGEVVLAELEAPQACLSAQPVAAWLVDAQVLQLLGPRPRDAHKGHHGHVLVVGGDQGMPGAALLAARAAGRVGAGWVSVATHHSHAALLPMAQPEVMCHGIAEITQLEPLLERATVLAIGPGLGQQDWGQQLLKRLLKWPGPKIIDADGLNGLAQAPQHRDDWILTPHPGEAARLLDCDIATVEADRVAAARGIQQRYGGICILKGAGSIICDAQQVFICGGGNPGMASGGMGDVLTGVLAGVLAQHLPKKGEALQAAVLGVCAHAAAADQAAADTGERGLLASDVIAALRRVMNPCK</sequence>
<dbReference type="InterPro" id="IPR017953">
    <property type="entry name" value="Carbohydrate_kinase_pred_CS"/>
</dbReference>
<evidence type="ECO:0000259" key="20">
    <source>
        <dbReference type="PROSITE" id="PS51383"/>
    </source>
</evidence>
<evidence type="ECO:0000256" key="19">
    <source>
        <dbReference type="PIRNR" id="PIRNR017184"/>
    </source>
</evidence>
<feature type="binding site" evidence="18">
    <location>
        <position position="62"/>
    </location>
    <ligand>
        <name>K(+)</name>
        <dbReference type="ChEBI" id="CHEBI:29103"/>
    </ligand>
</feature>
<evidence type="ECO:0000256" key="12">
    <source>
        <dbReference type="ARBA" id="ARBA00023239"/>
    </source>
</evidence>
<comment type="catalytic activity">
    <reaction evidence="15 17 19">
        <text>(6S)-NADHX + ADP = AMP + phosphate + NADH + H(+)</text>
        <dbReference type="Rhea" id="RHEA:32223"/>
        <dbReference type="ChEBI" id="CHEBI:15378"/>
        <dbReference type="ChEBI" id="CHEBI:43474"/>
        <dbReference type="ChEBI" id="CHEBI:57945"/>
        <dbReference type="ChEBI" id="CHEBI:64074"/>
        <dbReference type="ChEBI" id="CHEBI:456215"/>
        <dbReference type="ChEBI" id="CHEBI:456216"/>
        <dbReference type="EC" id="4.2.1.136"/>
    </reaction>
</comment>
<dbReference type="SUPFAM" id="SSF53613">
    <property type="entry name" value="Ribokinase-like"/>
    <property type="match status" value="1"/>
</dbReference>
<dbReference type="GO" id="GO:0110051">
    <property type="term" value="P:metabolite repair"/>
    <property type="evidence" value="ECO:0007669"/>
    <property type="project" value="TreeGrafter"/>
</dbReference>
<dbReference type="PROSITE" id="PS51385">
    <property type="entry name" value="YJEF_N"/>
    <property type="match status" value="1"/>
</dbReference>
<dbReference type="InterPro" id="IPR004443">
    <property type="entry name" value="YjeF_N_dom"/>
</dbReference>
<feature type="binding site" evidence="17">
    <location>
        <position position="431"/>
    </location>
    <ligand>
        <name>(6S)-NADPHX</name>
        <dbReference type="ChEBI" id="CHEBI:64076"/>
    </ligand>
</feature>
<evidence type="ECO:0000256" key="11">
    <source>
        <dbReference type="ARBA" id="ARBA00023235"/>
    </source>
</evidence>
<feature type="binding site" evidence="17">
    <location>
        <position position="365"/>
    </location>
    <ligand>
        <name>(6S)-NADPHX</name>
        <dbReference type="ChEBI" id="CHEBI:64076"/>
    </ligand>
</feature>
<dbReference type="Pfam" id="PF01256">
    <property type="entry name" value="Carb_kinase"/>
    <property type="match status" value="1"/>
</dbReference>
<keyword evidence="8 17" id="KW-0521">NADP</keyword>
<evidence type="ECO:0000256" key="6">
    <source>
        <dbReference type="ARBA" id="ARBA00022741"/>
    </source>
</evidence>
<comment type="similarity">
    <text evidence="18">Belongs to the NnrE/AIBP family.</text>
</comment>
<feature type="binding site" evidence="17">
    <location>
        <begin position="402"/>
        <end position="406"/>
    </location>
    <ligand>
        <name>AMP</name>
        <dbReference type="ChEBI" id="CHEBI:456215"/>
    </ligand>
</feature>
<evidence type="ECO:0000256" key="1">
    <source>
        <dbReference type="ARBA" id="ARBA00000013"/>
    </source>
</evidence>
<evidence type="ECO:0000256" key="5">
    <source>
        <dbReference type="ARBA" id="ARBA00022723"/>
    </source>
</evidence>
<evidence type="ECO:0000256" key="7">
    <source>
        <dbReference type="ARBA" id="ARBA00022840"/>
    </source>
</evidence>
<organism evidence="22 23">
    <name type="scientific">Ectothiorhodosinus mongolicus</name>
    <dbReference type="NCBI Taxonomy" id="233100"/>
    <lineage>
        <taxon>Bacteria</taxon>
        <taxon>Pseudomonadati</taxon>
        <taxon>Pseudomonadota</taxon>
        <taxon>Gammaproteobacteria</taxon>
        <taxon>Chromatiales</taxon>
        <taxon>Ectothiorhodospiraceae</taxon>
        <taxon>Ectothiorhodosinus</taxon>
    </lineage>
</organism>
<comment type="catalytic activity">
    <reaction evidence="16 17 19">
        <text>(6S)-NADPHX + ADP = AMP + phosphate + NADPH + H(+)</text>
        <dbReference type="Rhea" id="RHEA:32235"/>
        <dbReference type="ChEBI" id="CHEBI:15378"/>
        <dbReference type="ChEBI" id="CHEBI:43474"/>
        <dbReference type="ChEBI" id="CHEBI:57783"/>
        <dbReference type="ChEBI" id="CHEBI:64076"/>
        <dbReference type="ChEBI" id="CHEBI:456215"/>
        <dbReference type="ChEBI" id="CHEBI:456216"/>
        <dbReference type="EC" id="4.2.1.136"/>
    </reaction>
</comment>
<evidence type="ECO:0000256" key="13">
    <source>
        <dbReference type="ARBA" id="ARBA00023268"/>
    </source>
</evidence>
<dbReference type="InterPro" id="IPR030677">
    <property type="entry name" value="Nnr"/>
</dbReference>
<feature type="binding site" evidence="17">
    <location>
        <position position="258"/>
    </location>
    <ligand>
        <name>(6S)-NADPHX</name>
        <dbReference type="ChEBI" id="CHEBI:64076"/>
    </ligand>
</feature>
<keyword evidence="23" id="KW-1185">Reference proteome</keyword>
<dbReference type="InterPro" id="IPR036652">
    <property type="entry name" value="YjeF_N_dom_sf"/>
</dbReference>
<feature type="domain" description="YjeF N-terminal" evidence="21">
    <location>
        <begin position="13"/>
        <end position="214"/>
    </location>
</feature>
<evidence type="ECO:0000256" key="8">
    <source>
        <dbReference type="ARBA" id="ARBA00022857"/>
    </source>
</evidence>
<dbReference type="PANTHER" id="PTHR12592">
    <property type="entry name" value="ATP-DEPENDENT (S)-NAD(P)H-HYDRATE DEHYDRATASE FAMILY MEMBER"/>
    <property type="match status" value="1"/>
</dbReference>
<reference evidence="22 23" key="1">
    <citation type="submission" date="2017-01" db="EMBL/GenBank/DDBJ databases">
        <authorList>
            <person name="Mah S.A."/>
            <person name="Swanson W.J."/>
            <person name="Moy G.W."/>
            <person name="Vacquier V.D."/>
        </authorList>
    </citation>
    <scope>NUCLEOTIDE SEQUENCE [LARGE SCALE GENOMIC DNA]</scope>
    <source>
        <strain evidence="22 23">M9</strain>
    </source>
</reference>
<comment type="similarity">
    <text evidence="17">Belongs to the NnrD/CARKD family.</text>
</comment>
<dbReference type="SUPFAM" id="SSF64153">
    <property type="entry name" value="YjeF N-terminal domain-like"/>
    <property type="match status" value="1"/>
</dbReference>
<dbReference type="InterPro" id="IPR000631">
    <property type="entry name" value="CARKD"/>
</dbReference>
<dbReference type="HAMAP" id="MF_01965">
    <property type="entry name" value="NADHX_dehydratase"/>
    <property type="match status" value="1"/>
</dbReference>
<comment type="function">
    <text evidence="14 19">Bifunctional enzyme that catalyzes the epimerization of the S- and R-forms of NAD(P)HX and the dehydration of the S-form of NAD(P)HX at the expense of ADP, which is converted to AMP. This allows the repair of both epimers of NAD(P)HX, a damaged form of NAD(P)H that is a result of enzymatic or heat-dependent hydration.</text>
</comment>
<dbReference type="EMBL" id="FTPK01000003">
    <property type="protein sequence ID" value="SIT72285.1"/>
    <property type="molecule type" value="Genomic_DNA"/>
</dbReference>
<comment type="caution">
    <text evidence="18">Lacks conserved residue(s) required for the propagation of feature annotation.</text>
</comment>
<feature type="binding site" evidence="18">
    <location>
        <begin position="128"/>
        <end position="134"/>
    </location>
    <ligand>
        <name>(6S)-NADPHX</name>
        <dbReference type="ChEBI" id="CHEBI:64076"/>
    </ligand>
</feature>
<comment type="function">
    <text evidence="17">Catalyzes the dehydration of the S-form of NAD(P)HX at the expense of ADP, which is converted to AMP. Together with NAD(P)HX epimerase, which catalyzes the epimerization of the S- and R-forms, the enzyme allows the repair of both epimers of NAD(P)HX, a damaged form of NAD(P)H that is a result of enzymatic or heat-dependent hydration.</text>
</comment>
<dbReference type="NCBIfam" id="TIGR00196">
    <property type="entry name" value="yjeF_cterm"/>
    <property type="match status" value="1"/>
</dbReference>
<comment type="catalytic activity">
    <reaction evidence="2 18 19">
        <text>(6R)-NADPHX = (6S)-NADPHX</text>
        <dbReference type="Rhea" id="RHEA:32227"/>
        <dbReference type="ChEBI" id="CHEBI:64076"/>
        <dbReference type="ChEBI" id="CHEBI:64077"/>
        <dbReference type="EC" id="5.1.99.6"/>
    </reaction>
</comment>
<comment type="cofactor">
    <cofactor evidence="18 19">
        <name>K(+)</name>
        <dbReference type="ChEBI" id="CHEBI:29103"/>
    </cofactor>
    <text evidence="18 19">Binds 1 potassium ion per subunit.</text>
</comment>
<keyword evidence="10 17" id="KW-0520">NAD</keyword>
<evidence type="ECO:0000256" key="17">
    <source>
        <dbReference type="HAMAP-Rule" id="MF_01965"/>
    </source>
</evidence>
<feature type="binding site" evidence="18">
    <location>
        <position position="157"/>
    </location>
    <ligand>
        <name>(6S)-NADPHX</name>
        <dbReference type="ChEBI" id="CHEBI:64076"/>
    </ligand>
</feature>
<keyword evidence="12 17" id="KW-0456">Lyase</keyword>
<dbReference type="HAMAP" id="MF_01966">
    <property type="entry name" value="NADHX_epimerase"/>
    <property type="match status" value="1"/>
</dbReference>
<dbReference type="PANTHER" id="PTHR12592:SF0">
    <property type="entry name" value="ATP-DEPENDENT (S)-NAD(P)H-HYDRATE DEHYDRATASE"/>
    <property type="match status" value="1"/>
</dbReference>